<evidence type="ECO:0000313" key="6">
    <source>
        <dbReference type="Proteomes" id="UP000694871"/>
    </source>
</evidence>
<evidence type="ECO:0000256" key="2">
    <source>
        <dbReference type="ARBA" id="ARBA00022525"/>
    </source>
</evidence>
<comment type="subcellular location">
    <subcellularLocation>
        <location evidence="1">Secreted</location>
    </subcellularLocation>
</comment>
<feature type="domain" description="UPAR/Ly6" evidence="5">
    <location>
        <begin position="29"/>
        <end position="133"/>
    </location>
</feature>
<dbReference type="InterPro" id="IPR050918">
    <property type="entry name" value="CNF-like_PLA2_Inhibitor"/>
</dbReference>
<evidence type="ECO:0000256" key="1">
    <source>
        <dbReference type="ARBA" id="ARBA00004613"/>
    </source>
</evidence>
<evidence type="ECO:0000256" key="4">
    <source>
        <dbReference type="SAM" id="Phobius"/>
    </source>
</evidence>
<feature type="domain" description="UPAR/Ly6" evidence="5">
    <location>
        <begin position="136"/>
        <end position="224"/>
    </location>
</feature>
<feature type="transmembrane region" description="Helical" evidence="4">
    <location>
        <begin position="12"/>
        <end position="29"/>
    </location>
</feature>
<dbReference type="Gene3D" id="2.10.60.10">
    <property type="entry name" value="CD59"/>
    <property type="match status" value="3"/>
</dbReference>
<dbReference type="RefSeq" id="XP_015263981.1">
    <property type="nucleotide sequence ID" value="XM_015408495.1"/>
</dbReference>
<evidence type="ECO:0000313" key="8">
    <source>
        <dbReference type="RefSeq" id="XP_015263981.1"/>
    </source>
</evidence>
<keyword evidence="4" id="KW-0812">Transmembrane</keyword>
<proteinExistence type="predicted"/>
<gene>
    <name evidence="7 8" type="primary">PLAUR</name>
</gene>
<dbReference type="Pfam" id="PF00021">
    <property type="entry name" value="UPAR_LY6"/>
    <property type="match status" value="2"/>
</dbReference>
<accession>A0ABM1JR93</accession>
<keyword evidence="7 8" id="KW-0675">Receptor</keyword>
<sequence>MECKKWRRDTEAPLGIAVFFSILVTAGGLRCYQCMGMFHECVQTEQQCTTKDRSCFSSTIKLFDSNNDGGVFMLPDLELAEYVMKGCSGEGVANHTANVYSEDEREVHKAYYCDSDLCNTHFTDTPVGSPPVANGMECYSCYDRGTGECAQENATRVPCVGDMNQCMDFSVINGAQKITYRTCALETLCRRQYVVPELSGRVEISCCSTPLCNDGRPGLKGICSHFSEQGVKRRRENGLECASCCDMGHGECASGNWTRVKCVGNQDVCVNVTESGQTLLRGCSLKRLCWEKPQLLGLSRNASIHCCADSLCNGSVAPGGGAVLTHLLLSSALLIACLL</sequence>
<dbReference type="InterPro" id="IPR016054">
    <property type="entry name" value="LY6_UPA_recep-like"/>
</dbReference>
<dbReference type="GeneID" id="107108101"/>
<reference evidence="7 8" key="1">
    <citation type="submission" date="2025-05" db="UniProtKB">
        <authorList>
            <consortium name="RefSeq"/>
        </authorList>
    </citation>
    <scope>IDENTIFICATION</scope>
</reference>
<evidence type="ECO:0000256" key="3">
    <source>
        <dbReference type="ARBA" id="ARBA00023157"/>
    </source>
</evidence>
<evidence type="ECO:0000313" key="7">
    <source>
        <dbReference type="RefSeq" id="XP_015263980.1"/>
    </source>
</evidence>
<protein>
    <submittedName>
        <fullName evidence="7 8">Urokinase plasminogen activator surface receptor</fullName>
    </submittedName>
</protein>
<dbReference type="RefSeq" id="XP_015263980.1">
    <property type="nucleotide sequence ID" value="XM_015408494.1"/>
</dbReference>
<dbReference type="Proteomes" id="UP000694871">
    <property type="component" value="Unplaced"/>
</dbReference>
<feature type="domain" description="UPAR/Ly6" evidence="5">
    <location>
        <begin position="239"/>
        <end position="327"/>
    </location>
</feature>
<keyword evidence="6" id="KW-1185">Reference proteome</keyword>
<name>A0ABM1JR93_GEKJA</name>
<dbReference type="SUPFAM" id="SSF57302">
    <property type="entry name" value="Snake toxin-like"/>
    <property type="match status" value="3"/>
</dbReference>
<evidence type="ECO:0000259" key="5">
    <source>
        <dbReference type="SMART" id="SM00134"/>
    </source>
</evidence>
<dbReference type="SMART" id="SM00134">
    <property type="entry name" value="LU"/>
    <property type="match status" value="3"/>
</dbReference>
<keyword evidence="2" id="KW-0964">Secreted</keyword>
<keyword evidence="4" id="KW-0472">Membrane</keyword>
<keyword evidence="4" id="KW-1133">Transmembrane helix</keyword>
<dbReference type="InterPro" id="IPR045860">
    <property type="entry name" value="Snake_toxin-like_sf"/>
</dbReference>
<dbReference type="PANTHER" id="PTHR20914:SF25">
    <property type="entry name" value="PHOSPHOLIPASE A2 INHIBITOR AND LY6_PLAUR DOMAIN-CONTAINING PROTEIN"/>
    <property type="match status" value="1"/>
</dbReference>
<dbReference type="PANTHER" id="PTHR20914">
    <property type="entry name" value="LY6/PLAUR DOMAIN-CONTAINING PROTEIN 8"/>
    <property type="match status" value="1"/>
</dbReference>
<keyword evidence="3" id="KW-1015">Disulfide bond</keyword>
<organism evidence="6 7">
    <name type="scientific">Gekko japonicus</name>
    <name type="common">Schlegel's Japanese gecko</name>
    <dbReference type="NCBI Taxonomy" id="146911"/>
    <lineage>
        <taxon>Eukaryota</taxon>
        <taxon>Metazoa</taxon>
        <taxon>Chordata</taxon>
        <taxon>Craniata</taxon>
        <taxon>Vertebrata</taxon>
        <taxon>Euteleostomi</taxon>
        <taxon>Lepidosauria</taxon>
        <taxon>Squamata</taxon>
        <taxon>Bifurcata</taxon>
        <taxon>Gekkota</taxon>
        <taxon>Gekkonidae</taxon>
        <taxon>Gekkoninae</taxon>
        <taxon>Gekko</taxon>
    </lineage>
</organism>